<evidence type="ECO:0000313" key="2">
    <source>
        <dbReference type="Proteomes" id="UP001280121"/>
    </source>
</evidence>
<dbReference type="Proteomes" id="UP001280121">
    <property type="component" value="Unassembled WGS sequence"/>
</dbReference>
<dbReference type="Pfam" id="PF04827">
    <property type="entry name" value="Plant_tran"/>
    <property type="match status" value="1"/>
</dbReference>
<protein>
    <submittedName>
        <fullName evidence="1">Uncharacterized protein</fullName>
    </submittedName>
</protein>
<sequence>MNFNFRGPSNFSYSSSSSNEVEDQLLIDFEAIDVEQEAILAQHGNIQSAIAQYLNLQNNPVTHGGSIPGHIVINRDQKMVDRHLFYDYFVENPRLFLRIVEKMDARDKYFVQRIDSMGMLGLSALQKITTLFRMLAYGCPTDAIDEYIEIGESTTIENAVMEEFAGANNDIDVLKASYLFSNLAQGPIRFWHKHVLHDIITTCIIMCNMIINDERDVDALIEDHMEAPTSEVEMMLDENTRFQEFLAQHREIKDKDAHIALQNALIDHL</sequence>
<dbReference type="PANTHER" id="PTHR47150">
    <property type="entry name" value="OS12G0169200 PROTEIN"/>
    <property type="match status" value="1"/>
</dbReference>
<gene>
    <name evidence="1" type="ORF">Ddye_011999</name>
</gene>
<keyword evidence="2" id="KW-1185">Reference proteome</keyword>
<proteinExistence type="predicted"/>
<accession>A0AAD9X3H7</accession>
<dbReference type="AlphaFoldDB" id="A0AAD9X3H7"/>
<reference evidence="1" key="1">
    <citation type="journal article" date="2023" name="Plant J.">
        <title>Genome sequences and population genomics provide insights into the demographic history, inbreeding, and mutation load of two 'living fossil' tree species of Dipteronia.</title>
        <authorList>
            <person name="Feng Y."/>
            <person name="Comes H.P."/>
            <person name="Chen J."/>
            <person name="Zhu S."/>
            <person name="Lu R."/>
            <person name="Zhang X."/>
            <person name="Li P."/>
            <person name="Qiu J."/>
            <person name="Olsen K.M."/>
            <person name="Qiu Y."/>
        </authorList>
    </citation>
    <scope>NUCLEOTIDE SEQUENCE</scope>
    <source>
        <strain evidence="1">KIB01</strain>
    </source>
</reference>
<dbReference type="InterPro" id="IPR006912">
    <property type="entry name" value="Harbinger_derived_prot"/>
</dbReference>
<organism evidence="1 2">
    <name type="scientific">Dipteronia dyeriana</name>
    <dbReference type="NCBI Taxonomy" id="168575"/>
    <lineage>
        <taxon>Eukaryota</taxon>
        <taxon>Viridiplantae</taxon>
        <taxon>Streptophyta</taxon>
        <taxon>Embryophyta</taxon>
        <taxon>Tracheophyta</taxon>
        <taxon>Spermatophyta</taxon>
        <taxon>Magnoliopsida</taxon>
        <taxon>eudicotyledons</taxon>
        <taxon>Gunneridae</taxon>
        <taxon>Pentapetalae</taxon>
        <taxon>rosids</taxon>
        <taxon>malvids</taxon>
        <taxon>Sapindales</taxon>
        <taxon>Sapindaceae</taxon>
        <taxon>Hippocastanoideae</taxon>
        <taxon>Acereae</taxon>
        <taxon>Dipteronia</taxon>
    </lineage>
</organism>
<name>A0AAD9X3H7_9ROSI</name>
<evidence type="ECO:0000313" key="1">
    <source>
        <dbReference type="EMBL" id="KAK2652143.1"/>
    </source>
</evidence>
<dbReference type="EMBL" id="JANJYI010000004">
    <property type="protein sequence ID" value="KAK2652143.1"/>
    <property type="molecule type" value="Genomic_DNA"/>
</dbReference>
<comment type="caution">
    <text evidence="1">The sequence shown here is derived from an EMBL/GenBank/DDBJ whole genome shotgun (WGS) entry which is preliminary data.</text>
</comment>
<dbReference type="PANTHER" id="PTHR47150:SF7">
    <property type="entry name" value="NUCLEASE"/>
    <property type="match status" value="1"/>
</dbReference>